<sequence>MYEAIENTIVNLKQAQTEIASALDLSAIEAVLILFELMLGQEDEQLALLDREKIDRIKDTVEQAKFSELAGDGRRQVLQLLLVATQRQDQLQANYQVTPDAIGMWFAYLVNHLIGDKQNAKILDLGVGSGNLLATVSQSLTNVNEYVAVENDDTLITLASGVAGLLEQSWELIHEDAMQLDQADTFDIVIGDLPVGYYPKTAPANFVTANQADELSYVHHLLIEKAVELLKAGGTALLLVPARIFENEATDLLQLIQADHVYMQAFMRFPGKMFANAANAKALLVLQKQGSSVKQASPVLLADIPSYIDQEATQRFLSELTEWLTDNQL</sequence>
<keyword evidence="3" id="KW-1185">Reference proteome</keyword>
<name>A0A6C2C944_9LACO</name>
<protein>
    <submittedName>
        <fullName evidence="2">Class I SAM-dependent methyltransferase</fullName>
    </submittedName>
</protein>
<dbReference type="GO" id="GO:0003677">
    <property type="term" value="F:DNA binding"/>
    <property type="evidence" value="ECO:0007669"/>
    <property type="project" value="InterPro"/>
</dbReference>
<dbReference type="GO" id="GO:0032259">
    <property type="term" value="P:methylation"/>
    <property type="evidence" value="ECO:0007669"/>
    <property type="project" value="UniProtKB-KW"/>
</dbReference>
<feature type="domain" description="DNA methylase adenine-specific" evidence="1">
    <location>
        <begin position="109"/>
        <end position="316"/>
    </location>
</feature>
<dbReference type="Gene3D" id="3.40.50.150">
    <property type="entry name" value="Vaccinia Virus protein VP39"/>
    <property type="match status" value="1"/>
</dbReference>
<dbReference type="Proteomes" id="UP000371977">
    <property type="component" value="Unassembled WGS sequence"/>
</dbReference>
<keyword evidence="2" id="KW-0808">Transferase</keyword>
<dbReference type="RefSeq" id="WP_148622191.1">
    <property type="nucleotide sequence ID" value="NZ_SDGZ01000010.1"/>
</dbReference>
<reference evidence="2 3" key="1">
    <citation type="submission" date="2019-01" db="EMBL/GenBank/DDBJ databases">
        <title>Weissella sp. nov., a novel lactic acid bacterium isolated from animal feces.</title>
        <authorList>
            <person name="Wang L.-T."/>
        </authorList>
    </citation>
    <scope>NUCLEOTIDE SEQUENCE [LARGE SCALE GENOMIC DNA]</scope>
    <source>
        <strain evidence="2 3">8H-2</strain>
    </source>
</reference>
<gene>
    <name evidence="2" type="ORF">ESZ50_03395</name>
</gene>
<dbReference type="SUPFAM" id="SSF53335">
    <property type="entry name" value="S-adenosyl-L-methionine-dependent methyltransferases"/>
    <property type="match status" value="1"/>
</dbReference>
<organism evidence="2 3">
    <name type="scientific">Weissella muntiaci</name>
    <dbReference type="NCBI Taxonomy" id="2508881"/>
    <lineage>
        <taxon>Bacteria</taxon>
        <taxon>Bacillati</taxon>
        <taxon>Bacillota</taxon>
        <taxon>Bacilli</taxon>
        <taxon>Lactobacillales</taxon>
        <taxon>Lactobacillaceae</taxon>
        <taxon>Weissella</taxon>
    </lineage>
</organism>
<dbReference type="InterPro" id="IPR003356">
    <property type="entry name" value="DNA_methylase_A-5"/>
</dbReference>
<dbReference type="InterPro" id="IPR052933">
    <property type="entry name" value="DNA_Protect_Modify"/>
</dbReference>
<dbReference type="AlphaFoldDB" id="A0A6C2C944"/>
<evidence type="ECO:0000259" key="1">
    <source>
        <dbReference type="Pfam" id="PF02384"/>
    </source>
</evidence>
<comment type="caution">
    <text evidence="2">The sequence shown here is derived from an EMBL/GenBank/DDBJ whole genome shotgun (WGS) entry which is preliminary data.</text>
</comment>
<dbReference type="PRINTS" id="PR00507">
    <property type="entry name" value="N12N6MTFRASE"/>
</dbReference>
<dbReference type="PANTHER" id="PTHR41313:SF1">
    <property type="entry name" value="DNA METHYLASE ADENINE-SPECIFIC DOMAIN-CONTAINING PROTEIN"/>
    <property type="match status" value="1"/>
</dbReference>
<accession>A0A6C2C944</accession>
<evidence type="ECO:0000313" key="3">
    <source>
        <dbReference type="Proteomes" id="UP000371977"/>
    </source>
</evidence>
<dbReference type="PANTHER" id="PTHR41313">
    <property type="entry name" value="ADENINE-SPECIFIC METHYLTRANSFERASE"/>
    <property type="match status" value="1"/>
</dbReference>
<evidence type="ECO:0000313" key="2">
    <source>
        <dbReference type="EMBL" id="TYC50109.1"/>
    </source>
</evidence>
<proteinExistence type="predicted"/>
<dbReference type="CDD" id="cd02440">
    <property type="entry name" value="AdoMet_MTases"/>
    <property type="match status" value="1"/>
</dbReference>
<keyword evidence="2" id="KW-0489">Methyltransferase</keyword>
<dbReference type="EMBL" id="SDGZ01000010">
    <property type="protein sequence ID" value="TYC50109.1"/>
    <property type="molecule type" value="Genomic_DNA"/>
</dbReference>
<dbReference type="GO" id="GO:0008170">
    <property type="term" value="F:N-methyltransferase activity"/>
    <property type="evidence" value="ECO:0007669"/>
    <property type="project" value="InterPro"/>
</dbReference>
<dbReference type="OrthoDB" id="9788159at2"/>
<dbReference type="Pfam" id="PF02384">
    <property type="entry name" value="N6_Mtase"/>
    <property type="match status" value="1"/>
</dbReference>
<dbReference type="InterPro" id="IPR029063">
    <property type="entry name" value="SAM-dependent_MTases_sf"/>
</dbReference>